<name>A0A7K3WHF5_9ACTN</name>
<evidence type="ECO:0000256" key="10">
    <source>
        <dbReference type="ARBA" id="ARBA00023170"/>
    </source>
</evidence>
<reference evidence="13 14" key="1">
    <citation type="submission" date="2020-02" db="EMBL/GenBank/DDBJ databases">
        <title>The whole genome sequence of CPCC 205119.</title>
        <authorList>
            <person name="Jiang Z."/>
        </authorList>
    </citation>
    <scope>NUCLEOTIDE SEQUENCE [LARGE SCALE GENOMIC DNA]</scope>
    <source>
        <strain evidence="13 14">CPCC 205119</strain>
    </source>
</reference>
<comment type="subcellular location">
    <subcellularLocation>
        <location evidence="1">Membrane</location>
        <topology evidence="1">Multi-pass membrane protein</topology>
    </subcellularLocation>
</comment>
<feature type="transmembrane region" description="Helical" evidence="12">
    <location>
        <begin position="158"/>
        <end position="176"/>
    </location>
</feature>
<dbReference type="SUPFAM" id="SSF81321">
    <property type="entry name" value="Family A G protein-coupled receptor-like"/>
    <property type="match status" value="1"/>
</dbReference>
<keyword evidence="9 12" id="KW-0472">Membrane</keyword>
<feature type="transmembrane region" description="Helical" evidence="12">
    <location>
        <begin position="234"/>
        <end position="254"/>
    </location>
</feature>
<dbReference type="GO" id="GO:0009881">
    <property type="term" value="F:photoreceptor activity"/>
    <property type="evidence" value="ECO:0007669"/>
    <property type="project" value="UniProtKB-KW"/>
</dbReference>
<dbReference type="InterPro" id="IPR018229">
    <property type="entry name" value="Rhodopsin_retinal_BS"/>
</dbReference>
<gene>
    <name evidence="13" type="ORF">G1H19_15100</name>
</gene>
<feature type="region of interest" description="Disordered" evidence="11">
    <location>
        <begin position="263"/>
        <end position="287"/>
    </location>
</feature>
<keyword evidence="14" id="KW-1185">Reference proteome</keyword>
<keyword evidence="8" id="KW-0157">Chromophore</keyword>
<proteinExistence type="inferred from homology"/>
<feature type="transmembrane region" description="Helical" evidence="12">
    <location>
        <begin position="196"/>
        <end position="214"/>
    </location>
</feature>
<evidence type="ECO:0000256" key="6">
    <source>
        <dbReference type="ARBA" id="ARBA00022925"/>
    </source>
</evidence>
<evidence type="ECO:0000256" key="11">
    <source>
        <dbReference type="SAM" id="MobiDB-lite"/>
    </source>
</evidence>
<keyword evidence="5 12" id="KW-0812">Transmembrane</keyword>
<dbReference type="GO" id="GO:0005216">
    <property type="term" value="F:monoatomic ion channel activity"/>
    <property type="evidence" value="ECO:0007669"/>
    <property type="project" value="InterPro"/>
</dbReference>
<accession>A0A7K3WHF5</accession>
<dbReference type="GO" id="GO:0016020">
    <property type="term" value="C:membrane"/>
    <property type="evidence" value="ECO:0007669"/>
    <property type="project" value="UniProtKB-SubCell"/>
</dbReference>
<evidence type="ECO:0000313" key="13">
    <source>
        <dbReference type="EMBL" id="NEL55319.1"/>
    </source>
</evidence>
<dbReference type="Gene3D" id="1.20.1070.10">
    <property type="entry name" value="Rhodopsin 7-helix transmembrane proteins"/>
    <property type="match status" value="1"/>
</dbReference>
<dbReference type="CDD" id="cd15242">
    <property type="entry name" value="7tm_Proteorhodopsin"/>
    <property type="match status" value="1"/>
</dbReference>
<comment type="similarity">
    <text evidence="2">Belongs to the archaeal/bacterial/fungal opsin family.</text>
</comment>
<keyword evidence="3" id="KW-0600">Photoreceptor protein</keyword>
<dbReference type="PROSITE" id="PS00950">
    <property type="entry name" value="BACTERIAL_OPSIN_1"/>
    <property type="match status" value="1"/>
</dbReference>
<dbReference type="Pfam" id="PF01036">
    <property type="entry name" value="Bac_rhodopsin"/>
    <property type="match status" value="1"/>
</dbReference>
<feature type="transmembrane region" description="Helical" evidence="12">
    <location>
        <begin position="20"/>
        <end position="41"/>
    </location>
</feature>
<evidence type="ECO:0000256" key="7">
    <source>
        <dbReference type="ARBA" id="ARBA00022989"/>
    </source>
</evidence>
<keyword evidence="7 12" id="KW-1133">Transmembrane helix</keyword>
<dbReference type="PRINTS" id="PR00251">
    <property type="entry name" value="BACTRLOPSIN"/>
</dbReference>
<keyword evidence="4" id="KW-0716">Sensory transduction</keyword>
<evidence type="ECO:0000256" key="12">
    <source>
        <dbReference type="SAM" id="Phobius"/>
    </source>
</evidence>
<feature type="transmembrane region" description="Helical" evidence="12">
    <location>
        <begin position="130"/>
        <end position="146"/>
    </location>
</feature>
<protein>
    <submittedName>
        <fullName evidence="13">Bacteriorhodopsin</fullName>
    </submittedName>
</protein>
<evidence type="ECO:0000256" key="2">
    <source>
        <dbReference type="ARBA" id="ARBA00008130"/>
    </source>
</evidence>
<evidence type="ECO:0000256" key="9">
    <source>
        <dbReference type="ARBA" id="ARBA00023136"/>
    </source>
</evidence>
<feature type="transmembrane region" description="Helical" evidence="12">
    <location>
        <begin position="53"/>
        <end position="69"/>
    </location>
</feature>
<dbReference type="GO" id="GO:0007602">
    <property type="term" value="P:phototransduction"/>
    <property type="evidence" value="ECO:0007669"/>
    <property type="project" value="UniProtKB-KW"/>
</dbReference>
<dbReference type="AlphaFoldDB" id="A0A7K3WHF5"/>
<evidence type="ECO:0000313" key="14">
    <source>
        <dbReference type="Proteomes" id="UP000470470"/>
    </source>
</evidence>
<dbReference type="Proteomes" id="UP000470470">
    <property type="component" value="Unassembled WGS sequence"/>
</dbReference>
<dbReference type="InterPro" id="IPR001425">
    <property type="entry name" value="Arc/bac/fun_rhodopsins"/>
</dbReference>
<keyword evidence="6" id="KW-0681">Retinal protein</keyword>
<feature type="transmembrane region" description="Helical" evidence="12">
    <location>
        <begin position="105"/>
        <end position="123"/>
    </location>
</feature>
<evidence type="ECO:0000256" key="4">
    <source>
        <dbReference type="ARBA" id="ARBA00022606"/>
    </source>
</evidence>
<comment type="caution">
    <text evidence="13">The sequence shown here is derived from an EMBL/GenBank/DDBJ whole genome shotgun (WGS) entry which is preliminary data.</text>
</comment>
<sequence>MSLNAASADIPSLSATSYATVYNLFSLVIASMLFTALFLLFSQRQVTPRYRNAIVVSAIVCGIAAYHYFRIFNNFEASYPPGATVDSVHELSNVRFNEGYRYVDWLLTVPLLLIETVAVMALTRGESKSLLVKLVPASALMIVLGYPGEISLDTSTRLIWGTLSTIPFLYLLYVLFVELSKSLDRQPPEVVHTIKMLRLALVGLWGVYPIAYLFPILGGDFFTGEGGFVLKQAGYSIADILAKAAFGLAIYKVARVKSRLEDPSRDEEHAAVPTVDGHASGSNGARSADERVAAAGAVNGRAASSRRPA</sequence>
<evidence type="ECO:0000256" key="3">
    <source>
        <dbReference type="ARBA" id="ARBA00022543"/>
    </source>
</evidence>
<evidence type="ECO:0000256" key="1">
    <source>
        <dbReference type="ARBA" id="ARBA00004141"/>
    </source>
</evidence>
<dbReference type="SMART" id="SM01021">
    <property type="entry name" value="Bac_rhodopsin"/>
    <property type="match status" value="1"/>
</dbReference>
<evidence type="ECO:0000256" key="8">
    <source>
        <dbReference type="ARBA" id="ARBA00022991"/>
    </source>
</evidence>
<dbReference type="PANTHER" id="PTHR28286:SF2">
    <property type="entry name" value="BACTERIORHODOPSIN _OPSIN, NOPA (EUROFUNG)"/>
    <property type="match status" value="1"/>
</dbReference>
<dbReference type="PANTHER" id="PTHR28286">
    <property type="match status" value="1"/>
</dbReference>
<organism evidence="13 14">
    <name type="scientific">Goekera deserti</name>
    <dbReference type="NCBI Taxonomy" id="2497753"/>
    <lineage>
        <taxon>Bacteria</taxon>
        <taxon>Bacillati</taxon>
        <taxon>Actinomycetota</taxon>
        <taxon>Actinomycetes</taxon>
        <taxon>Geodermatophilales</taxon>
        <taxon>Geodermatophilaceae</taxon>
        <taxon>Goekera</taxon>
    </lineage>
</organism>
<dbReference type="EMBL" id="JAAGWK010000021">
    <property type="protein sequence ID" value="NEL55319.1"/>
    <property type="molecule type" value="Genomic_DNA"/>
</dbReference>
<keyword evidence="10" id="KW-0675">Receptor</keyword>
<evidence type="ECO:0000256" key="5">
    <source>
        <dbReference type="ARBA" id="ARBA00022692"/>
    </source>
</evidence>